<name>A0AA35T3N2_GEOBA</name>
<dbReference type="GO" id="GO:0005829">
    <property type="term" value="C:cytosol"/>
    <property type="evidence" value="ECO:0007669"/>
    <property type="project" value="TreeGrafter"/>
</dbReference>
<comment type="similarity">
    <text evidence="1">Belongs to the FGGY kinase family.</text>
</comment>
<sequence>MTANTTAQAEAVRKGVGGKSEMIDLSGSDAPLRFTGTVVRRVGEQFPECYAATAKVQLISNFIPAVLTGNAEVPIDYGNGCGMSLMNYRSKVWDAALLAATADGLPGGMEALQSKLPTLARPDSIVGSLAAYYIEKYGFDGRCAVIAGSGDNPQSKVPVAGDLLSLGTSFVNMVSTDGDTLDPEGFANAMYDGINRPFMFGCRTNGAMVWDAVRSHYGLAKEEYAPAEVALQTVVPGQFMTFWQPKTESFPVSGAFELIRATAQSTLAEDYTGIIETSLAAVYIYSAVFTKQTQEPLFVTGGATDSPEIMRRVAGIWNRPTLPVEKGGAALGAAVAGVKALFDADSDTETESFDIEAFSTAVLKRGEPIQPNPADVAAYHGEGKYLQQFQEKYEQILVDF</sequence>
<evidence type="ECO:0000256" key="2">
    <source>
        <dbReference type="ARBA" id="ARBA00022679"/>
    </source>
</evidence>
<evidence type="ECO:0000259" key="5">
    <source>
        <dbReference type="Pfam" id="PF02782"/>
    </source>
</evidence>
<keyword evidence="7" id="KW-1185">Reference proteome</keyword>
<gene>
    <name evidence="6" type="ORF">GBAR_LOCUS22899</name>
</gene>
<dbReference type="EMBL" id="CASHTH010003165">
    <property type="protein sequence ID" value="CAI8041180.1"/>
    <property type="molecule type" value="Genomic_DNA"/>
</dbReference>
<dbReference type="PANTHER" id="PTHR10196">
    <property type="entry name" value="SUGAR KINASE"/>
    <property type="match status" value="1"/>
</dbReference>
<dbReference type="PANTHER" id="PTHR10196:SF57">
    <property type="entry name" value="XYLULOSE KINASE"/>
    <property type="match status" value="1"/>
</dbReference>
<proteinExistence type="inferred from homology"/>
<dbReference type="Gene3D" id="3.30.420.40">
    <property type="match status" value="2"/>
</dbReference>
<dbReference type="SUPFAM" id="SSF53067">
    <property type="entry name" value="Actin-like ATPase domain"/>
    <property type="match status" value="2"/>
</dbReference>
<dbReference type="InterPro" id="IPR043129">
    <property type="entry name" value="ATPase_NBD"/>
</dbReference>
<dbReference type="AlphaFoldDB" id="A0AA35T3N2"/>
<dbReference type="InterPro" id="IPR018485">
    <property type="entry name" value="FGGY_C"/>
</dbReference>
<dbReference type="GO" id="GO:0005997">
    <property type="term" value="P:xylulose metabolic process"/>
    <property type="evidence" value="ECO:0007669"/>
    <property type="project" value="TreeGrafter"/>
</dbReference>
<evidence type="ECO:0000256" key="1">
    <source>
        <dbReference type="ARBA" id="ARBA00009156"/>
    </source>
</evidence>
<evidence type="ECO:0000256" key="3">
    <source>
        <dbReference type="ARBA" id="ARBA00022777"/>
    </source>
</evidence>
<keyword evidence="3 6" id="KW-0418">Kinase</keyword>
<protein>
    <submittedName>
        <fullName evidence="6">Xylulose kinase</fullName>
    </submittedName>
</protein>
<dbReference type="Pfam" id="PF02782">
    <property type="entry name" value="FGGY_C"/>
    <property type="match status" value="1"/>
</dbReference>
<organism evidence="6 7">
    <name type="scientific">Geodia barretti</name>
    <name type="common">Barrett's horny sponge</name>
    <dbReference type="NCBI Taxonomy" id="519541"/>
    <lineage>
        <taxon>Eukaryota</taxon>
        <taxon>Metazoa</taxon>
        <taxon>Porifera</taxon>
        <taxon>Demospongiae</taxon>
        <taxon>Heteroscleromorpha</taxon>
        <taxon>Tetractinellida</taxon>
        <taxon>Astrophorina</taxon>
        <taxon>Geodiidae</taxon>
        <taxon>Geodia</taxon>
    </lineage>
</organism>
<feature type="domain" description="Carbohydrate kinase FGGY C-terminal" evidence="5">
    <location>
        <begin position="164"/>
        <end position="340"/>
    </location>
</feature>
<evidence type="ECO:0000313" key="6">
    <source>
        <dbReference type="EMBL" id="CAI8041180.1"/>
    </source>
</evidence>
<feature type="domain" description="Carbohydrate kinase FGGY N-terminal" evidence="4">
    <location>
        <begin position="25"/>
        <end position="153"/>
    </location>
</feature>
<evidence type="ECO:0000259" key="4">
    <source>
        <dbReference type="Pfam" id="PF00370"/>
    </source>
</evidence>
<keyword evidence="2" id="KW-0808">Transferase</keyword>
<dbReference type="Pfam" id="PF00370">
    <property type="entry name" value="FGGY_N"/>
    <property type="match status" value="1"/>
</dbReference>
<dbReference type="GO" id="GO:0004856">
    <property type="term" value="F:D-xylulokinase activity"/>
    <property type="evidence" value="ECO:0007669"/>
    <property type="project" value="TreeGrafter"/>
</dbReference>
<evidence type="ECO:0000313" key="7">
    <source>
        <dbReference type="Proteomes" id="UP001174909"/>
    </source>
</evidence>
<reference evidence="6" key="1">
    <citation type="submission" date="2023-03" db="EMBL/GenBank/DDBJ databases">
        <authorList>
            <person name="Steffen K."/>
            <person name="Cardenas P."/>
        </authorList>
    </citation>
    <scope>NUCLEOTIDE SEQUENCE</scope>
</reference>
<comment type="caution">
    <text evidence="6">The sequence shown here is derived from an EMBL/GenBank/DDBJ whole genome shotgun (WGS) entry which is preliminary data.</text>
</comment>
<accession>A0AA35T3N2</accession>
<dbReference type="Proteomes" id="UP001174909">
    <property type="component" value="Unassembled WGS sequence"/>
</dbReference>
<dbReference type="InterPro" id="IPR018484">
    <property type="entry name" value="FGGY_N"/>
</dbReference>